<evidence type="ECO:0000313" key="1">
    <source>
        <dbReference type="EMBL" id="TCV92460.1"/>
    </source>
</evidence>
<dbReference type="Proteomes" id="UP000295719">
    <property type="component" value="Unassembled WGS sequence"/>
</dbReference>
<gene>
    <name evidence="1" type="ORF">EDC52_11216</name>
</gene>
<reference evidence="1 2" key="1">
    <citation type="submission" date="2019-03" db="EMBL/GenBank/DDBJ databases">
        <title>Genomic Encyclopedia of Type Strains, Phase IV (KMG-IV): sequencing the most valuable type-strain genomes for metagenomic binning, comparative biology and taxonomic classification.</title>
        <authorList>
            <person name="Goeker M."/>
        </authorList>
    </citation>
    <scope>NUCLEOTIDE SEQUENCE [LARGE SCALE GENOMIC DNA]</scope>
    <source>
        <strain evidence="1 2">DSM 19580</strain>
    </source>
</reference>
<accession>A0A4R3YJQ3</accession>
<proteinExistence type="predicted"/>
<evidence type="ECO:0000313" key="2">
    <source>
        <dbReference type="Proteomes" id="UP000295719"/>
    </source>
</evidence>
<dbReference type="EMBL" id="SMCR01000012">
    <property type="protein sequence ID" value="TCV92460.1"/>
    <property type="molecule type" value="Genomic_DNA"/>
</dbReference>
<protein>
    <submittedName>
        <fullName evidence="1">Uncharacterized protein</fullName>
    </submittedName>
</protein>
<sequence>MHSLSLNSAPSGAARSVGGVLPQLLPLDYHLKGPSLRGFFLPALQHAVLPSRQALAFPAPVRRNKT</sequence>
<dbReference type="AlphaFoldDB" id="A0A4R3YJQ3"/>
<name>A0A4R3YJQ3_9GAMM</name>
<keyword evidence="2" id="KW-1185">Reference proteome</keyword>
<organism evidence="1 2">
    <name type="scientific">Biostraticola tofi</name>
    <dbReference type="NCBI Taxonomy" id="466109"/>
    <lineage>
        <taxon>Bacteria</taxon>
        <taxon>Pseudomonadati</taxon>
        <taxon>Pseudomonadota</taxon>
        <taxon>Gammaproteobacteria</taxon>
        <taxon>Enterobacterales</taxon>
        <taxon>Bruguierivoracaceae</taxon>
        <taxon>Biostraticola</taxon>
    </lineage>
</organism>
<comment type="caution">
    <text evidence="1">The sequence shown here is derived from an EMBL/GenBank/DDBJ whole genome shotgun (WGS) entry which is preliminary data.</text>
</comment>